<dbReference type="PANTHER" id="PTHR20648">
    <property type="entry name" value="ELONGIN-C"/>
    <property type="match status" value="1"/>
</dbReference>
<dbReference type="Proteomes" id="UP000823872">
    <property type="component" value="Chromosome F2"/>
</dbReference>
<dbReference type="Ensembl" id="ENSFCTT00005040522.1">
    <property type="protein sequence ID" value="ENSFCTP00005028629.1"/>
    <property type="gene ID" value="ENSFCTG00005014225.1"/>
</dbReference>
<proteinExistence type="predicted"/>
<feature type="region of interest" description="Disordered" evidence="1">
    <location>
        <begin position="1"/>
        <end position="24"/>
    </location>
</feature>
<dbReference type="GeneTree" id="ENSGT01140000284641"/>
<organism evidence="2 3">
    <name type="scientific">Felis catus</name>
    <name type="common">Cat</name>
    <name type="synonym">Felis silvestris catus</name>
    <dbReference type="NCBI Taxonomy" id="9685"/>
    <lineage>
        <taxon>Eukaryota</taxon>
        <taxon>Metazoa</taxon>
        <taxon>Chordata</taxon>
        <taxon>Craniata</taxon>
        <taxon>Vertebrata</taxon>
        <taxon>Euteleostomi</taxon>
        <taxon>Mammalia</taxon>
        <taxon>Eutheria</taxon>
        <taxon>Laurasiatheria</taxon>
        <taxon>Carnivora</taxon>
        <taxon>Feliformia</taxon>
        <taxon>Felidae</taxon>
        <taxon>Felinae</taxon>
        <taxon>Felis</taxon>
    </lineage>
</organism>
<feature type="compositionally biased region" description="Polar residues" evidence="1">
    <location>
        <begin position="9"/>
        <end position="24"/>
    </location>
</feature>
<dbReference type="SUPFAM" id="SSF54695">
    <property type="entry name" value="POZ domain"/>
    <property type="match status" value="1"/>
</dbReference>
<evidence type="ECO:0008006" key="4">
    <source>
        <dbReference type="Google" id="ProtNLM"/>
    </source>
</evidence>
<dbReference type="Gene3D" id="3.30.710.10">
    <property type="entry name" value="Potassium Channel Kv1.1, Chain A"/>
    <property type="match status" value="1"/>
</dbReference>
<evidence type="ECO:0000313" key="3">
    <source>
        <dbReference type="Proteomes" id="UP000823872"/>
    </source>
</evidence>
<name>A0ABI7Y2L5_FELCA</name>
<dbReference type="InterPro" id="IPR011333">
    <property type="entry name" value="SKP1/BTB/POZ_sf"/>
</dbReference>
<dbReference type="InterPro" id="IPR039948">
    <property type="entry name" value="ELC1"/>
</dbReference>
<evidence type="ECO:0000313" key="2">
    <source>
        <dbReference type="Ensembl" id="ENSFCTP00005028629.1"/>
    </source>
</evidence>
<protein>
    <recommendedName>
        <fullName evidence="4">Elongin-C</fullName>
    </recommendedName>
</protein>
<sequence length="103" mass="11233">QGGEEKEPTMTTELQPNENSHNIKSTHALPSRIKAMLSGPGQFAENEINEVNFRDIPSHAPSKVCRCFTYEVRGTSSSTEIPVFLVAAALARELLMAANSLDC</sequence>
<reference evidence="2 3" key="1">
    <citation type="submission" date="2021-02" db="EMBL/GenBank/DDBJ databases">
        <title>Safari Cat Assemblies.</title>
        <authorList>
            <person name="Bredemeyer K.R."/>
            <person name="Murphy W.J."/>
        </authorList>
    </citation>
    <scope>NUCLEOTIDE SEQUENCE [LARGE SCALE GENOMIC DNA]</scope>
</reference>
<reference evidence="2" key="2">
    <citation type="submission" date="2025-08" db="UniProtKB">
        <authorList>
            <consortium name="Ensembl"/>
        </authorList>
    </citation>
    <scope>IDENTIFICATION</scope>
    <source>
        <strain evidence="2">breed Abyssinian</strain>
    </source>
</reference>
<keyword evidence="3" id="KW-1185">Reference proteome</keyword>
<evidence type="ECO:0000256" key="1">
    <source>
        <dbReference type="SAM" id="MobiDB-lite"/>
    </source>
</evidence>
<reference evidence="2" key="3">
    <citation type="submission" date="2025-09" db="UniProtKB">
        <authorList>
            <consortium name="Ensembl"/>
        </authorList>
    </citation>
    <scope>IDENTIFICATION</scope>
    <source>
        <strain evidence="2">breed Abyssinian</strain>
    </source>
</reference>
<accession>A0ABI7Y2L5</accession>